<dbReference type="HOGENOM" id="CLU_1912220_0_0_1"/>
<dbReference type="InterPro" id="IPR021109">
    <property type="entry name" value="Peptidase_aspartic_dom_sf"/>
</dbReference>
<name>K3WDP2_GLOUD</name>
<evidence type="ECO:0000313" key="1">
    <source>
        <dbReference type="EnsemblProtists" id="PYU1_T003083"/>
    </source>
</evidence>
<evidence type="ECO:0008006" key="3">
    <source>
        <dbReference type="Google" id="ProtNLM"/>
    </source>
</evidence>
<dbReference type="EnsemblProtists" id="PYU1_T003083">
    <property type="protein sequence ID" value="PYU1_T003083"/>
    <property type="gene ID" value="PYU1_G003079"/>
</dbReference>
<reference evidence="2" key="1">
    <citation type="journal article" date="2010" name="Genome Biol.">
        <title>Genome sequence of the necrotrophic plant pathogen Pythium ultimum reveals original pathogenicity mechanisms and effector repertoire.</title>
        <authorList>
            <person name="Levesque C.A."/>
            <person name="Brouwer H."/>
            <person name="Cano L."/>
            <person name="Hamilton J.P."/>
            <person name="Holt C."/>
            <person name="Huitema E."/>
            <person name="Raffaele S."/>
            <person name="Robideau G.P."/>
            <person name="Thines M."/>
            <person name="Win J."/>
            <person name="Zerillo M.M."/>
            <person name="Beakes G.W."/>
            <person name="Boore J.L."/>
            <person name="Busam D."/>
            <person name="Dumas B."/>
            <person name="Ferriera S."/>
            <person name="Fuerstenberg S.I."/>
            <person name="Gachon C.M."/>
            <person name="Gaulin E."/>
            <person name="Govers F."/>
            <person name="Grenville-Briggs L."/>
            <person name="Horner N."/>
            <person name="Hostetler J."/>
            <person name="Jiang R.H."/>
            <person name="Johnson J."/>
            <person name="Krajaejun T."/>
            <person name="Lin H."/>
            <person name="Meijer H.J."/>
            <person name="Moore B."/>
            <person name="Morris P."/>
            <person name="Phuntmart V."/>
            <person name="Puiu D."/>
            <person name="Shetty J."/>
            <person name="Stajich J.E."/>
            <person name="Tripathy S."/>
            <person name="Wawra S."/>
            <person name="van West P."/>
            <person name="Whitty B.R."/>
            <person name="Coutinho P.M."/>
            <person name="Henrissat B."/>
            <person name="Martin F."/>
            <person name="Thomas P.D."/>
            <person name="Tyler B.M."/>
            <person name="De Vries R.P."/>
            <person name="Kamoun S."/>
            <person name="Yandell M."/>
            <person name="Tisserat N."/>
            <person name="Buell C.R."/>
        </authorList>
    </citation>
    <scope>NUCLEOTIDE SEQUENCE</scope>
    <source>
        <strain evidence="2">DAOM:BR144</strain>
    </source>
</reference>
<dbReference type="Pfam" id="PF08284">
    <property type="entry name" value="RVP_2"/>
    <property type="match status" value="1"/>
</dbReference>
<protein>
    <recommendedName>
        <fullName evidence="3">Peptidase A2 domain-containing protein</fullName>
    </recommendedName>
</protein>
<dbReference type="CDD" id="cd00303">
    <property type="entry name" value="retropepsin_like"/>
    <property type="match status" value="1"/>
</dbReference>
<organism evidence="1 2">
    <name type="scientific">Globisporangium ultimum (strain ATCC 200006 / CBS 805.95 / DAOM BR144)</name>
    <name type="common">Pythium ultimum</name>
    <dbReference type="NCBI Taxonomy" id="431595"/>
    <lineage>
        <taxon>Eukaryota</taxon>
        <taxon>Sar</taxon>
        <taxon>Stramenopiles</taxon>
        <taxon>Oomycota</taxon>
        <taxon>Peronosporomycetes</taxon>
        <taxon>Pythiales</taxon>
        <taxon>Pythiaceae</taxon>
        <taxon>Globisporangium</taxon>
    </lineage>
</organism>
<accession>K3WDP2</accession>
<reference evidence="2" key="2">
    <citation type="submission" date="2010-04" db="EMBL/GenBank/DDBJ databases">
        <authorList>
            <person name="Buell R."/>
            <person name="Hamilton J."/>
            <person name="Hostetler J."/>
        </authorList>
    </citation>
    <scope>NUCLEOTIDE SEQUENCE [LARGE SCALE GENOMIC DNA]</scope>
    <source>
        <strain evidence="2">DAOM:BR144</strain>
    </source>
</reference>
<dbReference type="SUPFAM" id="SSF50630">
    <property type="entry name" value="Acid proteases"/>
    <property type="match status" value="1"/>
</dbReference>
<evidence type="ECO:0000313" key="2">
    <source>
        <dbReference type="Proteomes" id="UP000019132"/>
    </source>
</evidence>
<dbReference type="Gene3D" id="2.40.70.10">
    <property type="entry name" value="Acid Proteases"/>
    <property type="match status" value="1"/>
</dbReference>
<dbReference type="AlphaFoldDB" id="K3WDP2"/>
<dbReference type="EMBL" id="GL376603">
    <property type="status" value="NOT_ANNOTATED_CDS"/>
    <property type="molecule type" value="Genomic_DNA"/>
</dbReference>
<dbReference type="Proteomes" id="UP000019132">
    <property type="component" value="Unassembled WGS sequence"/>
</dbReference>
<dbReference type="VEuPathDB" id="FungiDB:PYU1_G003079"/>
<dbReference type="InParanoid" id="K3WDP2"/>
<sequence>PDEKVSRCKEQSEGRPLITLKLQTQDLTILRALFDTGASGNFVRAQSLPKLLHEEVKTPHKRLVVRLATGSTVEVAKRVIRTRFVIEDKQFEDDFIVLELDSKFDIILGMPWMMKMHSRDTTVTQCAMAPSVL</sequence>
<reference evidence="1" key="3">
    <citation type="submission" date="2015-02" db="UniProtKB">
        <authorList>
            <consortium name="EnsemblProtists"/>
        </authorList>
    </citation>
    <scope>IDENTIFICATION</scope>
    <source>
        <strain evidence="1">DAOM BR144</strain>
    </source>
</reference>
<proteinExistence type="predicted"/>
<keyword evidence="2" id="KW-1185">Reference proteome</keyword>